<protein>
    <submittedName>
        <fullName evidence="1">Uncharacterized protein</fullName>
    </submittedName>
</protein>
<dbReference type="AlphaFoldDB" id="A0A5M9R925"/>
<organism evidence="1 2">
    <name type="scientific">Morganella psychrotolerans</name>
    <dbReference type="NCBI Taxonomy" id="368603"/>
    <lineage>
        <taxon>Bacteria</taxon>
        <taxon>Pseudomonadati</taxon>
        <taxon>Pseudomonadota</taxon>
        <taxon>Gammaproteobacteria</taxon>
        <taxon>Enterobacterales</taxon>
        <taxon>Morganellaceae</taxon>
        <taxon>Morganella</taxon>
    </lineage>
</organism>
<dbReference type="RefSeq" id="WP_067361743.1">
    <property type="nucleotide sequence ID" value="NZ_BAAAFS010000001.1"/>
</dbReference>
<proteinExistence type="predicted"/>
<evidence type="ECO:0000313" key="1">
    <source>
        <dbReference type="EMBL" id="KAA8717454.1"/>
    </source>
</evidence>
<evidence type="ECO:0000313" key="2">
    <source>
        <dbReference type="Proteomes" id="UP000322181"/>
    </source>
</evidence>
<gene>
    <name evidence="1" type="ORF">F4V73_06315</name>
</gene>
<dbReference type="EMBL" id="VXKB01000001">
    <property type="protein sequence ID" value="KAA8717454.1"/>
    <property type="molecule type" value="Genomic_DNA"/>
</dbReference>
<accession>A0A5M9R925</accession>
<comment type="caution">
    <text evidence="1">The sequence shown here is derived from an EMBL/GenBank/DDBJ whole genome shotgun (WGS) entry which is preliminary data.</text>
</comment>
<dbReference type="OrthoDB" id="6465977at2"/>
<reference evidence="1 2" key="1">
    <citation type="submission" date="2019-09" db="EMBL/GenBank/DDBJ databases">
        <title>Draft genome sequence of various Type strains from the CCUG.</title>
        <authorList>
            <person name="Pineiro-Iglesias B."/>
            <person name="Tunovic T."/>
            <person name="Unosson C."/>
            <person name="Inganas E."/>
            <person name="Ohlen M."/>
            <person name="Cardew S."/>
            <person name="Jensie-Markopoulos S."/>
            <person name="Salva-Serra F."/>
            <person name="Jaen-Luchoro D."/>
            <person name="Karlsson R."/>
            <person name="Svensson-Stadler L."/>
            <person name="Chun J."/>
            <person name="Moore E."/>
        </authorList>
    </citation>
    <scope>NUCLEOTIDE SEQUENCE [LARGE SCALE GENOMIC DNA]</scope>
    <source>
        <strain evidence="1 2">CCUG 53682T</strain>
    </source>
</reference>
<name>A0A5M9R925_9GAMM</name>
<dbReference type="Proteomes" id="UP000322181">
    <property type="component" value="Unassembled WGS sequence"/>
</dbReference>
<sequence length="89" mass="10522">MKKEIVEFLKTDDTKTLMMRGEHTVGEVIDAAIKSEEIEEEDRQQWEKHDRFDVGYFKAVPRDGYSTYYYPSNKDVKGSFLATTLTNYW</sequence>